<keyword evidence="8" id="KW-1185">Reference proteome</keyword>
<dbReference type="Gene3D" id="3.40.50.200">
    <property type="entry name" value="Peptidase S8/S53 domain"/>
    <property type="match status" value="1"/>
</dbReference>
<comment type="similarity">
    <text evidence="1">Belongs to the peptidase S8 family.</text>
</comment>
<dbReference type="PANTHER" id="PTHR43806:SF11">
    <property type="entry name" value="CEREVISIN-RELATED"/>
    <property type="match status" value="1"/>
</dbReference>
<dbReference type="GO" id="GO:0004252">
    <property type="term" value="F:serine-type endopeptidase activity"/>
    <property type="evidence" value="ECO:0007669"/>
    <property type="project" value="InterPro"/>
</dbReference>
<dbReference type="InterPro" id="IPR000209">
    <property type="entry name" value="Peptidase_S8/S53_dom"/>
</dbReference>
<evidence type="ECO:0000256" key="2">
    <source>
        <dbReference type="ARBA" id="ARBA00022670"/>
    </source>
</evidence>
<organism evidence="7 8">
    <name type="scientific">Bifidobacterium hapali</name>
    <dbReference type="NCBI Taxonomy" id="1630172"/>
    <lineage>
        <taxon>Bacteria</taxon>
        <taxon>Bacillati</taxon>
        <taxon>Actinomycetota</taxon>
        <taxon>Actinomycetes</taxon>
        <taxon>Bifidobacteriales</taxon>
        <taxon>Bifidobacteriaceae</taxon>
        <taxon>Bifidobacterium</taxon>
    </lineage>
</organism>
<dbReference type="Proteomes" id="UP000216074">
    <property type="component" value="Unassembled WGS sequence"/>
</dbReference>
<gene>
    <name evidence="7" type="ORF">BHAP_2154</name>
</gene>
<dbReference type="InterPro" id="IPR050131">
    <property type="entry name" value="Peptidase_S8_subtilisin-like"/>
</dbReference>
<dbReference type="AlphaFoldDB" id="A0A261FSD3"/>
<dbReference type="RefSeq" id="WP_094730671.1">
    <property type="nucleotide sequence ID" value="NZ_MWWY01000049.1"/>
</dbReference>
<evidence type="ECO:0000313" key="7">
    <source>
        <dbReference type="EMBL" id="OZG62104.1"/>
    </source>
</evidence>
<proteinExistence type="inferred from homology"/>
<dbReference type="PRINTS" id="PR00723">
    <property type="entry name" value="SUBTILISIN"/>
</dbReference>
<keyword evidence="3" id="KW-0378">Hydrolase</keyword>
<evidence type="ECO:0000256" key="5">
    <source>
        <dbReference type="SAM" id="MobiDB-lite"/>
    </source>
</evidence>
<sequence>MPATTHKDHIIVHSRPQSEDFRPRNAGSSEKEYSIPENRVSHGKTLIQAYEKALEEQRDHTDDGFRMLFSSQPDEDMPLQSLERAEAGQVQLLSSYFTVSGTEKDAQKTLHANVYIPSNRKDYIGKKLRSYVQTALDESNNKPANANLVDRIASIRSARARDLWTDVFTEFPSNEDQKYWWEVWLINAKRDTVERFKKFVDQNGLQTSGHYLGFADRSVILVEATAQQLDQASSLLGILAELRKPHDTAEFIENLEPKEQKEWADDVLSRVMPASNNAPTVCILDKGVQREHPLLRDSLDANDVLSAYSDSNDLNWSPSPPRYAQGEDAHGTEMAGLALYGDLGKIVQSSGPIPLNHRLESVRILPVRGQNKPAHYADITASAASVVEQHTQSNHRRTYMMAVTSSEHEEPDYSAGQPTSWSSAIDALSFGQSIQYADNDEHFAVLSREPKERHPRLFVISAGNLNIMRDDYQTDDPHSESDTEPVGDPAQSWNALTVGAYANDDRIPIRRDDCYKGYSPLSPSGDLLATSRTSVMFDRNKWPIKPDVVASGGNYVAQPGGTPDFIPELGILTTRFFSAGNGLFTVTKDTSAATAQVAAIAAQIQAKYPKLRPETVRALIVHSAEWTDEMRKQFDEDSETCLRRYGMGIPDIERALYSASNATTLVTESVIHPYRKSSNGTNYISREMNIHQLPWPKTALEALGNQQVQLRLTLSYFIEPNPSRRGWNGRYTYPSFGLHFALQRRNETMYQFRRRLNENVERRGMESIAERDSAHFILSDRQEREPGSIRSCIWEGPAIDIAQTNAVAIMPTNGWWKERPQFDQSNVGVHYSLIMSLQTASTDVDLWTEINNANVIATPTISTAW</sequence>
<feature type="region of interest" description="Disordered" evidence="5">
    <location>
        <begin position="471"/>
        <end position="491"/>
    </location>
</feature>
<evidence type="ECO:0000256" key="1">
    <source>
        <dbReference type="ARBA" id="ARBA00011073"/>
    </source>
</evidence>
<dbReference type="CDD" id="cd04847">
    <property type="entry name" value="Peptidases_S8_Subtilisin_like_2"/>
    <property type="match status" value="1"/>
</dbReference>
<evidence type="ECO:0000313" key="8">
    <source>
        <dbReference type="Proteomes" id="UP000216074"/>
    </source>
</evidence>
<name>A0A261FSD3_9BIFI</name>
<dbReference type="InterPro" id="IPR036852">
    <property type="entry name" value="Peptidase_S8/S53_dom_sf"/>
</dbReference>
<evidence type="ECO:0000256" key="4">
    <source>
        <dbReference type="ARBA" id="ARBA00022825"/>
    </source>
</evidence>
<evidence type="ECO:0000256" key="3">
    <source>
        <dbReference type="ARBA" id="ARBA00022801"/>
    </source>
</evidence>
<reference evidence="7 8" key="1">
    <citation type="journal article" date="2017" name="BMC Genomics">
        <title>Comparative genomic and phylogenomic analyses of the Bifidobacteriaceae family.</title>
        <authorList>
            <person name="Lugli G.A."/>
            <person name="Milani C."/>
            <person name="Turroni F."/>
            <person name="Duranti S."/>
            <person name="Mancabelli L."/>
            <person name="Mangifesta M."/>
            <person name="Ferrario C."/>
            <person name="Modesto M."/>
            <person name="Mattarelli P."/>
            <person name="Jiri K."/>
            <person name="van Sinderen D."/>
            <person name="Ventura M."/>
        </authorList>
    </citation>
    <scope>NUCLEOTIDE SEQUENCE [LARGE SCALE GENOMIC DNA]</scope>
    <source>
        <strain evidence="7 8">DSM 100202</strain>
    </source>
</reference>
<keyword evidence="2" id="KW-0645">Protease</keyword>
<dbReference type="EMBL" id="MWWY01000049">
    <property type="protein sequence ID" value="OZG62104.1"/>
    <property type="molecule type" value="Genomic_DNA"/>
</dbReference>
<dbReference type="GO" id="GO:0006508">
    <property type="term" value="P:proteolysis"/>
    <property type="evidence" value="ECO:0007669"/>
    <property type="project" value="UniProtKB-KW"/>
</dbReference>
<feature type="compositionally biased region" description="Basic and acidic residues" evidence="5">
    <location>
        <begin position="471"/>
        <end position="481"/>
    </location>
</feature>
<comment type="caution">
    <text evidence="7">The sequence shown here is derived from an EMBL/GenBank/DDBJ whole genome shotgun (WGS) entry which is preliminary data.</text>
</comment>
<feature type="region of interest" description="Disordered" evidence="5">
    <location>
        <begin position="1"/>
        <end position="34"/>
    </location>
</feature>
<protein>
    <submittedName>
        <fullName evidence="7">Peptidase S8</fullName>
    </submittedName>
</protein>
<dbReference type="InterPro" id="IPR015500">
    <property type="entry name" value="Peptidase_S8_subtilisin-rel"/>
</dbReference>
<dbReference type="OrthoDB" id="9768989at2"/>
<dbReference type="InterPro" id="IPR034074">
    <property type="entry name" value="Y4bN_pept_dom"/>
</dbReference>
<dbReference type="PANTHER" id="PTHR43806">
    <property type="entry name" value="PEPTIDASE S8"/>
    <property type="match status" value="1"/>
</dbReference>
<dbReference type="Pfam" id="PF00082">
    <property type="entry name" value="Peptidase_S8"/>
    <property type="match status" value="1"/>
</dbReference>
<accession>A0A261FSD3</accession>
<keyword evidence="4" id="KW-0720">Serine protease</keyword>
<feature type="domain" description="Peptidase S8/S53" evidence="6">
    <location>
        <begin position="278"/>
        <end position="648"/>
    </location>
</feature>
<dbReference type="SUPFAM" id="SSF52743">
    <property type="entry name" value="Subtilisin-like"/>
    <property type="match status" value="1"/>
</dbReference>
<evidence type="ECO:0000259" key="6">
    <source>
        <dbReference type="Pfam" id="PF00082"/>
    </source>
</evidence>